<organism evidence="1 2">
    <name type="scientific">Meripilus lineatus</name>
    <dbReference type="NCBI Taxonomy" id="2056292"/>
    <lineage>
        <taxon>Eukaryota</taxon>
        <taxon>Fungi</taxon>
        <taxon>Dikarya</taxon>
        <taxon>Basidiomycota</taxon>
        <taxon>Agaricomycotina</taxon>
        <taxon>Agaricomycetes</taxon>
        <taxon>Polyporales</taxon>
        <taxon>Meripilaceae</taxon>
        <taxon>Meripilus</taxon>
    </lineage>
</organism>
<dbReference type="AlphaFoldDB" id="A0AAD5YAV5"/>
<reference evidence="1" key="1">
    <citation type="submission" date="2022-07" db="EMBL/GenBank/DDBJ databases">
        <title>Genome Sequence of Physisporinus lineatus.</title>
        <authorList>
            <person name="Buettner E."/>
        </authorList>
    </citation>
    <scope>NUCLEOTIDE SEQUENCE</scope>
    <source>
        <strain evidence="1">VT162</strain>
    </source>
</reference>
<proteinExistence type="predicted"/>
<protein>
    <submittedName>
        <fullName evidence="1">Uncharacterized protein</fullName>
    </submittedName>
</protein>
<name>A0AAD5YAV5_9APHY</name>
<dbReference type="Proteomes" id="UP001212997">
    <property type="component" value="Unassembled WGS sequence"/>
</dbReference>
<evidence type="ECO:0000313" key="2">
    <source>
        <dbReference type="Proteomes" id="UP001212997"/>
    </source>
</evidence>
<sequence>MAGITNLGSSQSSLELLLAQYVLGHIGAPLIIEIDGRISTSQIVDPGHWHKDRPAQSGIIHTKMLGTPVQPVMNQHIRTRKSYGTEGVSTGRYRL</sequence>
<dbReference type="EMBL" id="JANAWD010000489">
    <property type="protein sequence ID" value="KAJ3478726.1"/>
    <property type="molecule type" value="Genomic_DNA"/>
</dbReference>
<accession>A0AAD5YAV5</accession>
<comment type="caution">
    <text evidence="1">The sequence shown here is derived from an EMBL/GenBank/DDBJ whole genome shotgun (WGS) entry which is preliminary data.</text>
</comment>
<gene>
    <name evidence="1" type="ORF">NLI96_g9562</name>
</gene>
<keyword evidence="2" id="KW-1185">Reference proteome</keyword>
<evidence type="ECO:0000313" key="1">
    <source>
        <dbReference type="EMBL" id="KAJ3478726.1"/>
    </source>
</evidence>